<protein>
    <recommendedName>
        <fullName evidence="2">CxC2-like cysteine cluster KDZ transposase-associated domain-containing protein</fullName>
    </recommendedName>
</protein>
<dbReference type="Proteomes" id="UP001465976">
    <property type="component" value="Unassembled WGS sequence"/>
</dbReference>
<dbReference type="EMBL" id="JBAHYK010003333">
    <property type="protein sequence ID" value="KAL0563633.1"/>
    <property type="molecule type" value="Genomic_DNA"/>
</dbReference>
<accession>A0ABR3ELA0</accession>
<organism evidence="3 4">
    <name type="scientific">Marasmius crinis-equi</name>
    <dbReference type="NCBI Taxonomy" id="585013"/>
    <lineage>
        <taxon>Eukaryota</taxon>
        <taxon>Fungi</taxon>
        <taxon>Dikarya</taxon>
        <taxon>Basidiomycota</taxon>
        <taxon>Agaricomycotina</taxon>
        <taxon>Agaricomycetes</taxon>
        <taxon>Agaricomycetidae</taxon>
        <taxon>Agaricales</taxon>
        <taxon>Marasmiineae</taxon>
        <taxon>Marasmiaceae</taxon>
        <taxon>Marasmius</taxon>
    </lineage>
</organism>
<sequence>MNGKRKTSAFRSTSVNLAQKIRAKRSRTNQSDFHFVDRVETETASTSFRAEDTLSDEFLKNSAAHEFLPHIPGSFPVDDNRGGSSFIHEDLPPSTTISSGVVDGNGKETQHGKQRRTVRSRYPNIEWKTKYRAPFLDQLMRGKGRADARKQTHCSDCKGERLEDEAEGLERDRTPVYRCRECFLQDLTCGKCCVRRHWNTPFHRIEQWTGSMFKSCSLASLGLVVQLQHTSGFCTHPKEAYRHLLIIHSNGIHRVKIQFCACSKAREQHIQLLQRRLYPTNVRKGRISTAITFECLELLQLQTLTTKGSVYDFYRALERLSDNTGVTRPSSRYRQLLRGIRQWRHLKFLMRAVMDE</sequence>
<dbReference type="Pfam" id="PF18803">
    <property type="entry name" value="CxC2"/>
    <property type="match status" value="1"/>
</dbReference>
<gene>
    <name evidence="3" type="ORF">V5O48_018435</name>
</gene>
<evidence type="ECO:0000313" key="4">
    <source>
        <dbReference type="Proteomes" id="UP001465976"/>
    </source>
</evidence>
<dbReference type="InterPro" id="IPR041457">
    <property type="entry name" value="CxC2_KDZ-assoc"/>
</dbReference>
<evidence type="ECO:0000256" key="1">
    <source>
        <dbReference type="SAM" id="MobiDB-lite"/>
    </source>
</evidence>
<proteinExistence type="predicted"/>
<feature type="domain" description="CxC2-like cysteine cluster KDZ transposase-associated" evidence="2">
    <location>
        <begin position="218"/>
        <end position="325"/>
    </location>
</feature>
<evidence type="ECO:0000313" key="3">
    <source>
        <dbReference type="EMBL" id="KAL0563633.1"/>
    </source>
</evidence>
<feature type="region of interest" description="Disordered" evidence="1">
    <location>
        <begin position="86"/>
        <end position="117"/>
    </location>
</feature>
<evidence type="ECO:0000259" key="2">
    <source>
        <dbReference type="Pfam" id="PF18803"/>
    </source>
</evidence>
<keyword evidence="4" id="KW-1185">Reference proteome</keyword>
<reference evidence="3 4" key="1">
    <citation type="submission" date="2024-02" db="EMBL/GenBank/DDBJ databases">
        <title>A draft genome for the cacao thread blight pathogen Marasmius crinis-equi.</title>
        <authorList>
            <person name="Cohen S.P."/>
            <person name="Baruah I.K."/>
            <person name="Amoako-Attah I."/>
            <person name="Bukari Y."/>
            <person name="Meinhardt L.W."/>
            <person name="Bailey B.A."/>
        </authorList>
    </citation>
    <scope>NUCLEOTIDE SEQUENCE [LARGE SCALE GENOMIC DNA]</scope>
    <source>
        <strain evidence="3 4">GH-76</strain>
    </source>
</reference>
<name>A0ABR3ELA0_9AGAR</name>
<comment type="caution">
    <text evidence="3">The sequence shown here is derived from an EMBL/GenBank/DDBJ whole genome shotgun (WGS) entry which is preliminary data.</text>
</comment>